<dbReference type="VEuPathDB" id="FungiDB:RhiirA1_331650"/>
<reference evidence="5 6" key="3">
    <citation type="submission" date="2017-10" db="EMBL/GenBank/DDBJ databases">
        <title>Extensive intraspecific genome diversity in a model arbuscular mycorrhizal fungus.</title>
        <authorList>
            <person name="Chen E.C.H."/>
            <person name="Morin E."/>
            <person name="Baudet D."/>
            <person name="Noel J."/>
            <person name="Ndikumana S."/>
            <person name="Charron P."/>
            <person name="St-Onge C."/>
            <person name="Giorgi J."/>
            <person name="Grigoriev I.V."/>
            <person name="Roux C."/>
            <person name="Martin F.M."/>
            <person name="Corradi N."/>
        </authorList>
    </citation>
    <scope>NUCLEOTIDE SEQUENCE [LARGE SCALE GENOMIC DNA]</scope>
    <source>
        <strain evidence="5 6">A1</strain>
    </source>
</reference>
<dbReference type="GO" id="GO:0004842">
    <property type="term" value="F:ubiquitin-protein transferase activity"/>
    <property type="evidence" value="ECO:0007669"/>
    <property type="project" value="TreeGrafter"/>
</dbReference>
<reference evidence="5 6" key="4">
    <citation type="submission" date="2017-10" db="EMBL/GenBank/DDBJ databases">
        <title>Genome analyses suggest a sexual origin of heterokaryosis in a supposedly ancient asexual fungus.</title>
        <authorList>
            <person name="Corradi N."/>
            <person name="Sedzielewska K."/>
            <person name="Noel J."/>
            <person name="Charron P."/>
            <person name="Farinelli L."/>
            <person name="Marton T."/>
            <person name="Kruger M."/>
            <person name="Pelin A."/>
            <person name="Brachmann A."/>
            <person name="Corradi N."/>
        </authorList>
    </citation>
    <scope>NUCLEOTIDE SEQUENCE [LARGE SCALE GENOMIC DNA]</scope>
    <source>
        <strain evidence="5 6">A1</strain>
    </source>
</reference>
<evidence type="ECO:0000313" key="4">
    <source>
        <dbReference type="EMBL" id="PKC10205.1"/>
    </source>
</evidence>
<dbReference type="EMBL" id="LLXH01000019">
    <property type="protein sequence ID" value="PKC75673.1"/>
    <property type="molecule type" value="Genomic_DNA"/>
</dbReference>
<dbReference type="EMBL" id="LLXJ01000399">
    <property type="protein sequence ID" value="PKC10205.1"/>
    <property type="molecule type" value="Genomic_DNA"/>
</dbReference>
<dbReference type="GO" id="GO:0085020">
    <property type="term" value="P:protein K6-linked ubiquitination"/>
    <property type="evidence" value="ECO:0007669"/>
    <property type="project" value="TreeGrafter"/>
</dbReference>
<organism evidence="4 7">
    <name type="scientific">Rhizophagus irregularis</name>
    <dbReference type="NCBI Taxonomy" id="588596"/>
    <lineage>
        <taxon>Eukaryota</taxon>
        <taxon>Fungi</taxon>
        <taxon>Fungi incertae sedis</taxon>
        <taxon>Mucoromycota</taxon>
        <taxon>Glomeromycotina</taxon>
        <taxon>Glomeromycetes</taxon>
        <taxon>Glomerales</taxon>
        <taxon>Glomeraceae</taxon>
        <taxon>Rhizophagus</taxon>
    </lineage>
</organism>
<accession>A0A2N0PTS3</accession>
<evidence type="ECO:0000256" key="3">
    <source>
        <dbReference type="PROSITE-ProRule" id="PRU00023"/>
    </source>
</evidence>
<evidence type="ECO:0000256" key="2">
    <source>
        <dbReference type="ARBA" id="ARBA00023043"/>
    </source>
</evidence>
<reference evidence="4 7" key="2">
    <citation type="submission" date="2017-09" db="EMBL/GenBank/DDBJ databases">
        <title>Extensive intraspecific genome diversity in a model arbuscular mycorrhizal fungus.</title>
        <authorList>
            <person name="Chen E.C."/>
            <person name="Morin E."/>
            <person name="Beaudet D."/>
            <person name="Noel J."/>
            <person name="Ndikumana S."/>
            <person name="Charron P."/>
            <person name="St-Onge C."/>
            <person name="Giorgi J."/>
            <person name="Grigoriev I.V."/>
            <person name="Roux C."/>
            <person name="Martin F.M."/>
            <person name="Corradi N."/>
        </authorList>
    </citation>
    <scope>NUCLEOTIDE SEQUENCE [LARGE SCALE GENOMIC DNA]</scope>
    <source>
        <strain evidence="4 7">A5</strain>
    </source>
</reference>
<dbReference type="AlphaFoldDB" id="A0A2N0PTS3"/>
<feature type="repeat" description="ANK" evidence="3">
    <location>
        <begin position="14"/>
        <end position="46"/>
    </location>
</feature>
<feature type="repeat" description="ANK" evidence="3">
    <location>
        <begin position="48"/>
        <end position="80"/>
    </location>
</feature>
<evidence type="ECO:0000256" key="1">
    <source>
        <dbReference type="ARBA" id="ARBA00022737"/>
    </source>
</evidence>
<dbReference type="Proteomes" id="UP000232688">
    <property type="component" value="Unassembled WGS sequence"/>
</dbReference>
<dbReference type="PROSITE" id="PS50088">
    <property type="entry name" value="ANK_REPEAT"/>
    <property type="match status" value="2"/>
</dbReference>
<dbReference type="VEuPathDB" id="FungiDB:FUN_018867"/>
<dbReference type="PROSITE" id="PS50297">
    <property type="entry name" value="ANK_REP_REGION"/>
    <property type="match status" value="2"/>
</dbReference>
<comment type="caution">
    <text evidence="4">The sequence shown here is derived from an EMBL/GenBank/DDBJ whole genome shotgun (WGS) entry which is preliminary data.</text>
</comment>
<evidence type="ECO:0000313" key="5">
    <source>
        <dbReference type="EMBL" id="PKC75673.1"/>
    </source>
</evidence>
<name>A0A2N0PTS3_9GLOM</name>
<dbReference type="PANTHER" id="PTHR24171:SF8">
    <property type="entry name" value="BRCA1-ASSOCIATED RING DOMAIN PROTEIN 1"/>
    <property type="match status" value="1"/>
</dbReference>
<dbReference type="SUPFAM" id="SSF48403">
    <property type="entry name" value="Ankyrin repeat"/>
    <property type="match status" value="1"/>
</dbReference>
<dbReference type="InterPro" id="IPR002110">
    <property type="entry name" value="Ankyrin_rpt"/>
</dbReference>
<dbReference type="Gene3D" id="1.25.40.20">
    <property type="entry name" value="Ankyrin repeat-containing domain"/>
    <property type="match status" value="1"/>
</dbReference>
<evidence type="ECO:0000313" key="6">
    <source>
        <dbReference type="Proteomes" id="UP000232688"/>
    </source>
</evidence>
<dbReference type="SMART" id="SM00248">
    <property type="entry name" value="ANK"/>
    <property type="match status" value="2"/>
</dbReference>
<reference evidence="4 7" key="1">
    <citation type="submission" date="2016-04" db="EMBL/GenBank/DDBJ databases">
        <title>Genome analyses suggest a sexual origin of heterokaryosis in a supposedly ancient asexual fungus.</title>
        <authorList>
            <person name="Ropars J."/>
            <person name="Sedzielewska K."/>
            <person name="Noel J."/>
            <person name="Charron P."/>
            <person name="Farinelli L."/>
            <person name="Marton T."/>
            <person name="Kruger M."/>
            <person name="Pelin A."/>
            <person name="Brachmann A."/>
            <person name="Corradi N."/>
        </authorList>
    </citation>
    <scope>NUCLEOTIDE SEQUENCE [LARGE SCALE GENOMIC DNA]</scope>
    <source>
        <strain evidence="4 7">A5</strain>
    </source>
</reference>
<feature type="non-terminal residue" evidence="4">
    <location>
        <position position="1"/>
    </location>
</feature>
<protein>
    <submittedName>
        <fullName evidence="4">Ankyrin</fullName>
    </submittedName>
</protein>
<dbReference type="VEuPathDB" id="FungiDB:RhiirFUN_015310"/>
<keyword evidence="2 3" id="KW-0040">ANK repeat</keyword>
<feature type="non-terminal residue" evidence="4">
    <location>
        <position position="87"/>
    </location>
</feature>
<gene>
    <name evidence="5" type="ORF">RhiirA1_331650</name>
    <name evidence="4" type="ORF">RhiirA5_257055</name>
</gene>
<keyword evidence="1" id="KW-0677">Repeat</keyword>
<dbReference type="Pfam" id="PF12796">
    <property type="entry name" value="Ank_2"/>
    <property type="match status" value="1"/>
</dbReference>
<proteinExistence type="predicted"/>
<dbReference type="PRINTS" id="PR01415">
    <property type="entry name" value="ANKYRIN"/>
</dbReference>
<dbReference type="PANTHER" id="PTHR24171">
    <property type="entry name" value="ANKYRIN REPEAT DOMAIN-CONTAINING PROTEIN 39-RELATED"/>
    <property type="match status" value="1"/>
</dbReference>
<sequence>LINKGSDINAQDHAGWTSLHEAALAGHLNIVEFLLEQGAEVNAASFDDGDTPLHDASAKGHAEVVWALMQYGADPEKTNVKEEKPED</sequence>
<evidence type="ECO:0000313" key="7">
    <source>
        <dbReference type="Proteomes" id="UP000232722"/>
    </source>
</evidence>
<dbReference type="Proteomes" id="UP000232722">
    <property type="component" value="Unassembled WGS sequence"/>
</dbReference>
<dbReference type="InterPro" id="IPR036770">
    <property type="entry name" value="Ankyrin_rpt-contain_sf"/>
</dbReference>